<sequence length="378" mass="41105">MTTPAGPSIWADRDVQEACLMRYSVEVLAPWGRTFFDSCDARKHFALVATGSRAAASISGRALPPLGDGAALDYQSLCIAHLRSLSGDAAEIQSPDLLAAAPHAAALAGGDDGTYLRGAQVFLDAQSASALRQGGLRLAAFWVGVRQEFHKAFLEERAIGFDLSCFAASTYRQLDPADDATWANRIVLHCAHVLAYCYGDASWAPWRYEALCEYNRQWQALTPQTFDPIFCRPPNRSQGGIFPVLWYLDDCIVTAVQHWHLARLLLAVFDPRVPRMGPSRKAAVARREAEIKHHVFSICGIALSNKTAPALVAACMGVTMCGDRISDRLEQAALLEILTRTEETHGLSTAKAQTHLQAAWDWVPASSDASTSLSIGHA</sequence>
<keyword evidence="2" id="KW-1185">Reference proteome</keyword>
<proteinExistence type="predicted"/>
<dbReference type="AlphaFoldDB" id="A0A319CRT4"/>
<name>A0A319CRT4_9EURO</name>
<gene>
    <name evidence="1" type="ORF">BO71DRAFT_423960</name>
</gene>
<organism evidence="1 2">
    <name type="scientific">Aspergillus ellipticus CBS 707.79</name>
    <dbReference type="NCBI Taxonomy" id="1448320"/>
    <lineage>
        <taxon>Eukaryota</taxon>
        <taxon>Fungi</taxon>
        <taxon>Dikarya</taxon>
        <taxon>Ascomycota</taxon>
        <taxon>Pezizomycotina</taxon>
        <taxon>Eurotiomycetes</taxon>
        <taxon>Eurotiomycetidae</taxon>
        <taxon>Eurotiales</taxon>
        <taxon>Aspergillaceae</taxon>
        <taxon>Aspergillus</taxon>
        <taxon>Aspergillus subgen. Circumdati</taxon>
    </lineage>
</organism>
<protein>
    <submittedName>
        <fullName evidence="1">Uncharacterized protein</fullName>
    </submittedName>
</protein>
<reference evidence="1 2" key="1">
    <citation type="submission" date="2018-02" db="EMBL/GenBank/DDBJ databases">
        <title>The genomes of Aspergillus section Nigri reveals drivers in fungal speciation.</title>
        <authorList>
            <consortium name="DOE Joint Genome Institute"/>
            <person name="Vesth T.C."/>
            <person name="Nybo J."/>
            <person name="Theobald S."/>
            <person name="Brandl J."/>
            <person name="Frisvad J.C."/>
            <person name="Nielsen K.F."/>
            <person name="Lyhne E.K."/>
            <person name="Kogle M.E."/>
            <person name="Kuo A."/>
            <person name="Riley R."/>
            <person name="Clum A."/>
            <person name="Nolan M."/>
            <person name="Lipzen A."/>
            <person name="Salamov A."/>
            <person name="Henrissat B."/>
            <person name="Wiebenga A."/>
            <person name="De vries R.P."/>
            <person name="Grigoriev I.V."/>
            <person name="Mortensen U.H."/>
            <person name="Andersen M.R."/>
            <person name="Baker S.E."/>
        </authorList>
    </citation>
    <scope>NUCLEOTIDE SEQUENCE [LARGE SCALE GENOMIC DNA]</scope>
    <source>
        <strain evidence="1 2">CBS 707.79</strain>
    </source>
</reference>
<evidence type="ECO:0000313" key="2">
    <source>
        <dbReference type="Proteomes" id="UP000247810"/>
    </source>
</evidence>
<dbReference type="OrthoDB" id="407832at2759"/>
<dbReference type="EMBL" id="KZ826134">
    <property type="protein sequence ID" value="PYH88045.1"/>
    <property type="molecule type" value="Genomic_DNA"/>
</dbReference>
<dbReference type="STRING" id="1448320.A0A319CRT4"/>
<dbReference type="VEuPathDB" id="FungiDB:BO71DRAFT_423960"/>
<accession>A0A319CRT4</accession>
<evidence type="ECO:0000313" key="1">
    <source>
        <dbReference type="EMBL" id="PYH88045.1"/>
    </source>
</evidence>
<dbReference type="Proteomes" id="UP000247810">
    <property type="component" value="Unassembled WGS sequence"/>
</dbReference>